<dbReference type="AlphaFoldDB" id="A0A915DEA7"/>
<comment type="function">
    <text evidence="9">Adenosyl-L-methionine (AdoMet)-dependent tRNA (uracil-O(2)-)-methyltransferase.</text>
</comment>
<keyword evidence="3 9" id="KW-0963">Cytoplasm</keyword>
<keyword evidence="5 9" id="KW-0808">Transferase</keyword>
<dbReference type="GO" id="GO:0030488">
    <property type="term" value="P:tRNA methylation"/>
    <property type="evidence" value="ECO:0007669"/>
    <property type="project" value="UniProtKB-UniRule"/>
</dbReference>
<evidence type="ECO:0000256" key="4">
    <source>
        <dbReference type="ARBA" id="ARBA00022603"/>
    </source>
</evidence>
<evidence type="ECO:0000256" key="3">
    <source>
        <dbReference type="ARBA" id="ARBA00022490"/>
    </source>
</evidence>
<keyword evidence="10" id="KW-1185">Reference proteome</keyword>
<comment type="similarity">
    <text evidence="2 9">Belongs to the TRM44 family.</text>
</comment>
<name>A0A915DEA7_9BILA</name>
<comment type="catalytic activity">
    <reaction evidence="8 9">
        <text>uridine(44) in tRNA(Ser) + S-adenosyl-L-methionine = 2'-O-methyluridine(44) in tRNA(Ser) + S-adenosyl-L-homocysteine + H(+)</text>
        <dbReference type="Rhea" id="RHEA:43100"/>
        <dbReference type="Rhea" id="RHEA-COMP:10339"/>
        <dbReference type="Rhea" id="RHEA-COMP:10340"/>
        <dbReference type="ChEBI" id="CHEBI:15378"/>
        <dbReference type="ChEBI" id="CHEBI:57856"/>
        <dbReference type="ChEBI" id="CHEBI:59789"/>
        <dbReference type="ChEBI" id="CHEBI:65315"/>
        <dbReference type="ChEBI" id="CHEBI:74478"/>
        <dbReference type="EC" id="2.1.1.211"/>
    </reaction>
</comment>
<evidence type="ECO:0000256" key="1">
    <source>
        <dbReference type="ARBA" id="ARBA00004496"/>
    </source>
</evidence>
<dbReference type="PANTHER" id="PTHR21210:SF0">
    <property type="entry name" value="TRNA (URACIL-O(2)-)-METHYLTRANSFERASE-RELATED"/>
    <property type="match status" value="1"/>
</dbReference>
<keyword evidence="7 9" id="KW-0819">tRNA processing</keyword>
<evidence type="ECO:0000313" key="10">
    <source>
        <dbReference type="Proteomes" id="UP000887574"/>
    </source>
</evidence>
<accession>A0A915DEA7</accession>
<evidence type="ECO:0000256" key="9">
    <source>
        <dbReference type="RuleBase" id="RU368004"/>
    </source>
</evidence>
<keyword evidence="4 9" id="KW-0489">Methyltransferase</keyword>
<dbReference type="Proteomes" id="UP000887574">
    <property type="component" value="Unplaced"/>
</dbReference>
<dbReference type="PANTHER" id="PTHR21210">
    <property type="entry name" value="TRNA (URACIL-O(2)-)-METHYLTRANSFERASE-RELATED"/>
    <property type="match status" value="1"/>
</dbReference>
<dbReference type="InterPro" id="IPR011671">
    <property type="entry name" value="tRNA_uracil_MeTrfase"/>
</dbReference>
<dbReference type="GO" id="GO:0141101">
    <property type="term" value="F:tRNA(Ser) (uridine(44)-2'-O-)-methyltransferase activity"/>
    <property type="evidence" value="ECO:0007669"/>
    <property type="project" value="UniProtKB-EC"/>
</dbReference>
<comment type="subcellular location">
    <subcellularLocation>
        <location evidence="1 9">Cytoplasm</location>
    </subcellularLocation>
</comment>
<proteinExistence type="inferred from homology"/>
<protein>
    <recommendedName>
        <fullName evidence="9">tRNA (uracil-O(2)-)-methyltransferase</fullName>
        <ecNumber evidence="9">2.1.1.211</ecNumber>
    </recommendedName>
</protein>
<organism evidence="10 11">
    <name type="scientific">Ditylenchus dipsaci</name>
    <dbReference type="NCBI Taxonomy" id="166011"/>
    <lineage>
        <taxon>Eukaryota</taxon>
        <taxon>Metazoa</taxon>
        <taxon>Ecdysozoa</taxon>
        <taxon>Nematoda</taxon>
        <taxon>Chromadorea</taxon>
        <taxon>Rhabditida</taxon>
        <taxon>Tylenchina</taxon>
        <taxon>Tylenchomorpha</taxon>
        <taxon>Sphaerularioidea</taxon>
        <taxon>Anguinidae</taxon>
        <taxon>Anguininae</taxon>
        <taxon>Ditylenchus</taxon>
    </lineage>
</organism>
<evidence type="ECO:0000256" key="2">
    <source>
        <dbReference type="ARBA" id="ARBA00009056"/>
    </source>
</evidence>
<dbReference type="EC" id="2.1.1.211" evidence="9"/>
<reference evidence="11" key="1">
    <citation type="submission" date="2022-11" db="UniProtKB">
        <authorList>
            <consortium name="WormBaseParasite"/>
        </authorList>
    </citation>
    <scope>IDENTIFICATION</scope>
</reference>
<keyword evidence="6 9" id="KW-0949">S-adenosyl-L-methionine</keyword>
<dbReference type="WBParaSite" id="jg18967">
    <property type="protein sequence ID" value="jg18967"/>
    <property type="gene ID" value="jg18967"/>
</dbReference>
<sequence length="242" mass="28128">MAARLKCNFFLLPCCAYDFFSKFSRTSRKEITGVGVPDTYHNFIKSIIQKLGFDLKEDQLKIPSRKTKCFIGTIPGNGLPENVEEIIEELLLVARQVKPTFFARPAIQQLRNCSAIPHDFRLATTRKFFEYLLALEDTENKDSHNWRSGSSVPLIELANLLSDQEKNMMKNQDGGMQTFLKNQHQVFLTRSGRVEIRNWPVVYKEFLQKPNIKDNFQKSPCWFYFNHPDGCPVNDSHLREFL</sequence>
<evidence type="ECO:0000256" key="5">
    <source>
        <dbReference type="ARBA" id="ARBA00022679"/>
    </source>
</evidence>
<evidence type="ECO:0000256" key="6">
    <source>
        <dbReference type="ARBA" id="ARBA00022691"/>
    </source>
</evidence>
<evidence type="ECO:0000313" key="11">
    <source>
        <dbReference type="WBParaSite" id="jg18967"/>
    </source>
</evidence>
<evidence type="ECO:0000256" key="7">
    <source>
        <dbReference type="ARBA" id="ARBA00022694"/>
    </source>
</evidence>
<dbReference type="GO" id="GO:0005737">
    <property type="term" value="C:cytoplasm"/>
    <property type="evidence" value="ECO:0007669"/>
    <property type="project" value="UniProtKB-SubCell"/>
</dbReference>
<evidence type="ECO:0000256" key="8">
    <source>
        <dbReference type="ARBA" id="ARBA00047957"/>
    </source>
</evidence>